<name>A0A9Q3CNL7_9BASI</name>
<dbReference type="EMBL" id="AVOT02008920">
    <property type="protein sequence ID" value="MBW0487012.1"/>
    <property type="molecule type" value="Genomic_DNA"/>
</dbReference>
<proteinExistence type="predicted"/>
<evidence type="ECO:0000313" key="1">
    <source>
        <dbReference type="EMBL" id="MBW0487012.1"/>
    </source>
</evidence>
<protein>
    <submittedName>
        <fullName evidence="1">Uncharacterized protein</fullName>
    </submittedName>
</protein>
<gene>
    <name evidence="1" type="ORF">O181_026727</name>
</gene>
<dbReference type="AlphaFoldDB" id="A0A9Q3CNL7"/>
<organism evidence="1 2">
    <name type="scientific">Austropuccinia psidii MF-1</name>
    <dbReference type="NCBI Taxonomy" id="1389203"/>
    <lineage>
        <taxon>Eukaryota</taxon>
        <taxon>Fungi</taxon>
        <taxon>Dikarya</taxon>
        <taxon>Basidiomycota</taxon>
        <taxon>Pucciniomycotina</taxon>
        <taxon>Pucciniomycetes</taxon>
        <taxon>Pucciniales</taxon>
        <taxon>Sphaerophragmiaceae</taxon>
        <taxon>Austropuccinia</taxon>
    </lineage>
</organism>
<dbReference type="OrthoDB" id="3253623at2759"/>
<sequence>MSTPCYSSIHICMCQHYSGQTHSSPEVCRKVVSFKSFQYKPHIRKLKSVIEPKSIPKIPTSESGSECLKILLDQIFPTDYSQLTQSTFTTPPGLNSTAQKPYSGSQNLPPQDLGMIISAILSLSISSSGGHPTPAFHIPQHLSTIFEHLPLEQLIENYICFPQGFFLNGLTESVTTDQPQFQRHNYQNDHYPPCTLSLGKYINSFEPHTQNTTNINQIFVPKKHFIDQPFKNWLEIFILWAGIMEILHQHQQFQIPKGSPKCDIWDGLVWRGFTGTIKINDPPFMSIPGELAFSIYVDWLNAHGKSNFLARIGPIMLIFLNLPSSEILKPESVYVSGIILDPRDPTTLQLNFLLMTLIKELKELWLGYHFSPTSTGPSGSFFRFAILIAIAHVVDMH</sequence>
<reference evidence="1" key="1">
    <citation type="submission" date="2021-03" db="EMBL/GenBank/DDBJ databases">
        <title>Draft genome sequence of rust myrtle Austropuccinia psidii MF-1, a brazilian biotype.</title>
        <authorList>
            <person name="Quecine M.C."/>
            <person name="Pachon D.M.R."/>
            <person name="Bonatelli M.L."/>
            <person name="Correr F.H."/>
            <person name="Franceschini L.M."/>
            <person name="Leite T.F."/>
            <person name="Margarido G.R.A."/>
            <person name="Almeida C.A."/>
            <person name="Ferrarezi J.A."/>
            <person name="Labate C.A."/>
        </authorList>
    </citation>
    <scope>NUCLEOTIDE SEQUENCE</scope>
    <source>
        <strain evidence="1">MF-1</strain>
    </source>
</reference>
<evidence type="ECO:0000313" key="2">
    <source>
        <dbReference type="Proteomes" id="UP000765509"/>
    </source>
</evidence>
<comment type="caution">
    <text evidence="1">The sequence shown here is derived from an EMBL/GenBank/DDBJ whole genome shotgun (WGS) entry which is preliminary data.</text>
</comment>
<accession>A0A9Q3CNL7</accession>
<keyword evidence="2" id="KW-1185">Reference proteome</keyword>
<dbReference type="Proteomes" id="UP000765509">
    <property type="component" value="Unassembled WGS sequence"/>
</dbReference>